<evidence type="ECO:0000256" key="6">
    <source>
        <dbReference type="ARBA" id="ARBA00022827"/>
    </source>
</evidence>
<organism evidence="11 12">
    <name type="scientific">Chaetomium strumarium</name>
    <dbReference type="NCBI Taxonomy" id="1170767"/>
    <lineage>
        <taxon>Eukaryota</taxon>
        <taxon>Fungi</taxon>
        <taxon>Dikarya</taxon>
        <taxon>Ascomycota</taxon>
        <taxon>Pezizomycotina</taxon>
        <taxon>Sordariomycetes</taxon>
        <taxon>Sordariomycetidae</taxon>
        <taxon>Sordariales</taxon>
        <taxon>Chaetomiaceae</taxon>
        <taxon>Chaetomium</taxon>
    </lineage>
</organism>
<evidence type="ECO:0000256" key="4">
    <source>
        <dbReference type="ARBA" id="ARBA00022714"/>
    </source>
</evidence>
<accession>A0AAJ0GSD4</accession>
<evidence type="ECO:0000256" key="7">
    <source>
        <dbReference type="ARBA" id="ARBA00023002"/>
    </source>
</evidence>
<dbReference type="Pfam" id="PF14759">
    <property type="entry name" value="Reductase_C"/>
    <property type="match status" value="1"/>
</dbReference>
<dbReference type="SUPFAM" id="SSF55424">
    <property type="entry name" value="FAD/NAD-linked reductases, dimerisation (C-terminal) domain"/>
    <property type="match status" value="1"/>
</dbReference>
<dbReference type="PANTHER" id="PTHR43557">
    <property type="entry name" value="APOPTOSIS-INDUCING FACTOR 1"/>
    <property type="match status" value="1"/>
</dbReference>
<evidence type="ECO:0000256" key="5">
    <source>
        <dbReference type="ARBA" id="ARBA00022723"/>
    </source>
</evidence>
<dbReference type="GeneID" id="87883663"/>
<keyword evidence="5" id="KW-0479">Metal-binding</keyword>
<evidence type="ECO:0000313" key="11">
    <source>
        <dbReference type="EMBL" id="KAK3305010.1"/>
    </source>
</evidence>
<proteinExistence type="inferred from homology"/>
<evidence type="ECO:0000256" key="2">
    <source>
        <dbReference type="ARBA" id="ARBA00006442"/>
    </source>
</evidence>
<reference evidence="11" key="1">
    <citation type="journal article" date="2023" name="Mol. Phylogenet. Evol.">
        <title>Genome-scale phylogeny and comparative genomics of the fungal order Sordariales.</title>
        <authorList>
            <person name="Hensen N."/>
            <person name="Bonometti L."/>
            <person name="Westerberg I."/>
            <person name="Brannstrom I.O."/>
            <person name="Guillou S."/>
            <person name="Cros-Aarteil S."/>
            <person name="Calhoun S."/>
            <person name="Haridas S."/>
            <person name="Kuo A."/>
            <person name="Mondo S."/>
            <person name="Pangilinan J."/>
            <person name="Riley R."/>
            <person name="LaButti K."/>
            <person name="Andreopoulos B."/>
            <person name="Lipzen A."/>
            <person name="Chen C."/>
            <person name="Yan M."/>
            <person name="Daum C."/>
            <person name="Ng V."/>
            <person name="Clum A."/>
            <person name="Steindorff A."/>
            <person name="Ohm R.A."/>
            <person name="Martin F."/>
            <person name="Silar P."/>
            <person name="Natvig D.O."/>
            <person name="Lalanne C."/>
            <person name="Gautier V."/>
            <person name="Ament-Velasquez S.L."/>
            <person name="Kruys A."/>
            <person name="Hutchinson M.I."/>
            <person name="Powell A.J."/>
            <person name="Barry K."/>
            <person name="Miller A.N."/>
            <person name="Grigoriev I.V."/>
            <person name="Debuchy R."/>
            <person name="Gladieux P."/>
            <person name="Hiltunen Thoren M."/>
            <person name="Johannesson H."/>
        </authorList>
    </citation>
    <scope>NUCLEOTIDE SEQUENCE</scope>
    <source>
        <strain evidence="11">CBS 333.67</strain>
    </source>
</reference>
<dbReference type="InterPro" id="IPR017941">
    <property type="entry name" value="Rieske_2Fe-2S"/>
</dbReference>
<dbReference type="RefSeq" id="XP_062720790.1">
    <property type="nucleotide sequence ID" value="XM_062864834.1"/>
</dbReference>
<dbReference type="PRINTS" id="PR00411">
    <property type="entry name" value="PNDRDTASEI"/>
</dbReference>
<dbReference type="GO" id="GO:0005506">
    <property type="term" value="F:iron ion binding"/>
    <property type="evidence" value="ECO:0007669"/>
    <property type="project" value="InterPro"/>
</dbReference>
<dbReference type="Gene3D" id="1.10.630.10">
    <property type="entry name" value="Cytochrome P450"/>
    <property type="match status" value="1"/>
</dbReference>
<dbReference type="GO" id="GO:0005737">
    <property type="term" value="C:cytoplasm"/>
    <property type="evidence" value="ECO:0007669"/>
    <property type="project" value="TreeGrafter"/>
</dbReference>
<dbReference type="GO" id="GO:0016651">
    <property type="term" value="F:oxidoreductase activity, acting on NAD(P)H"/>
    <property type="evidence" value="ECO:0007669"/>
    <property type="project" value="TreeGrafter"/>
</dbReference>
<dbReference type="PANTHER" id="PTHR43557:SF2">
    <property type="entry name" value="RIESKE DOMAIN-CONTAINING PROTEIN-RELATED"/>
    <property type="match status" value="1"/>
</dbReference>
<dbReference type="GO" id="GO:0004497">
    <property type="term" value="F:monooxygenase activity"/>
    <property type="evidence" value="ECO:0007669"/>
    <property type="project" value="InterPro"/>
</dbReference>
<dbReference type="GO" id="GO:0020037">
    <property type="term" value="F:heme binding"/>
    <property type="evidence" value="ECO:0007669"/>
    <property type="project" value="InterPro"/>
</dbReference>
<dbReference type="Pfam" id="PF07992">
    <property type="entry name" value="Pyr_redox_2"/>
    <property type="match status" value="1"/>
</dbReference>
<dbReference type="PROSITE" id="PS00086">
    <property type="entry name" value="CYTOCHROME_P450"/>
    <property type="match status" value="1"/>
</dbReference>
<keyword evidence="12" id="KW-1185">Reference proteome</keyword>
<dbReference type="PRINTS" id="PR00368">
    <property type="entry name" value="FADPNR"/>
</dbReference>
<dbReference type="Proteomes" id="UP001273166">
    <property type="component" value="Unassembled WGS sequence"/>
</dbReference>
<comment type="similarity">
    <text evidence="2">Belongs to the FAD-dependent oxidoreductase family.</text>
</comment>
<dbReference type="InterPro" id="IPR050446">
    <property type="entry name" value="FAD-oxidoreductase/Apoptosis"/>
</dbReference>
<evidence type="ECO:0000256" key="1">
    <source>
        <dbReference type="ARBA" id="ARBA00001974"/>
    </source>
</evidence>
<keyword evidence="8" id="KW-0408">Iron</keyword>
<gene>
    <name evidence="11" type="ORF">B0T15DRAFT_396370</name>
</gene>
<dbReference type="PROSITE" id="PS51296">
    <property type="entry name" value="RIESKE"/>
    <property type="match status" value="1"/>
</dbReference>
<sequence>MAQEYKLKGVTSLSLKPGEKQEVEVEGLDAKVLLLNAAGTVQAVGPRCTHYGAPLVKACFNAKTGDVEDAPALNELPVFKATERDGAVYISGDADTIKKGNRIPKFKCSVTSGDKVVVVGGGSGALGTIEGLRNGGYQGAITLISNEGYLPIDRPKLSKALMTDLAKLQWRDEDWYKSGSVDVVHDEVVDVNFATKTVTTKSGGKFAYTKLVLSTGGTPRLLPLEGFKSLGNVFTLRNVGDAKRIVEAIGGKGKKIVIIGSSFIGMEIAVCTANGNDVTVVGMEKAPLERVLGEQVGNIIRKGVEAKGVKFYMSAGVEKAEPSASDSSMVGSVHLKDGTKLDADLVILGVGVAPATEYLKGNSEVMLEQDGSLKVDERYLVPGLDGVYAIGDIATHPYRGPGGGSGKFVRIEHWNVAQNSGRAVASHILNPTRTPEFYTPVFWSALGSQLRYCGNTMASGWDDVVLQGDPAQGKWVAYYAKGEEVVAMASMGMDPAMAQCAQLMSLHKMPSKSELKSGLDILSVGPPHGPESPNDSFEAMLATLLAFSLTLTVLCLLIAAIYRLFLHPLARIPGPGLAAVSNIWQGLYVRKGRTRELGRTLHHIYGPVVRVGPNEVWLDSRDAFRKIYGGNGYTKSGFYLATALNKPFLDWRLNVHFPDTLDLLSEFDIKRYRMQRRLIGPLYTTSSLKKFESAVNGVIKTAVSELLAQNGTEVDLKEWMHIIAVECLGAVVLSWSPGYINNRSDGGTSTQSYLGWKRKSIFGLFPTVTKLAFLSKTLSRVFSNVWGVTFKTPKNFKPFFTPVYQKTSKRVTNALRNPVYPSKQKDSRKDLLADLIQLHKDRPSEFTETYLRRMATTNFGAGHETMCSALTSIMAVIGSRPDIQRKVAEEVRQHTHIAEATIPYDTAVRLRYTQACIKEAMRLHPVIGMSLSRTVPAGGVRLHGYFLPAGTTVGCNPAALHRNPDIFGPDAEEFNPDRWLPREGEEDAASNIRVRMMERTNLTWGSGARACPGRHLAELVLFKVVPALLGEFDVQVTAMPREDEMPCYFMAMMAGVKVRFVPVHKEDGGLR</sequence>
<protein>
    <submittedName>
        <fullName evidence="11">Cytochrome P450</fullName>
    </submittedName>
</protein>
<evidence type="ECO:0000256" key="3">
    <source>
        <dbReference type="ARBA" id="ARBA00022630"/>
    </source>
</evidence>
<evidence type="ECO:0000259" key="10">
    <source>
        <dbReference type="PROSITE" id="PS51296"/>
    </source>
</evidence>
<dbReference type="InterPro" id="IPR016156">
    <property type="entry name" value="FAD/NAD-linked_Rdtase_dimer_sf"/>
</dbReference>
<keyword evidence="7" id="KW-0560">Oxidoreductase</keyword>
<dbReference type="InterPro" id="IPR017972">
    <property type="entry name" value="Cyt_P450_CS"/>
</dbReference>
<dbReference type="SUPFAM" id="SSF50022">
    <property type="entry name" value="ISP domain"/>
    <property type="match status" value="1"/>
</dbReference>
<dbReference type="SUPFAM" id="SSF51905">
    <property type="entry name" value="FAD/NAD(P)-binding domain"/>
    <property type="match status" value="2"/>
</dbReference>
<keyword evidence="6" id="KW-0274">FAD</keyword>
<evidence type="ECO:0000256" key="9">
    <source>
        <dbReference type="ARBA" id="ARBA00023014"/>
    </source>
</evidence>
<reference evidence="11" key="2">
    <citation type="submission" date="2023-06" db="EMBL/GenBank/DDBJ databases">
        <authorList>
            <consortium name="Lawrence Berkeley National Laboratory"/>
            <person name="Mondo S.J."/>
            <person name="Hensen N."/>
            <person name="Bonometti L."/>
            <person name="Westerberg I."/>
            <person name="Brannstrom I.O."/>
            <person name="Guillou S."/>
            <person name="Cros-Aarteil S."/>
            <person name="Calhoun S."/>
            <person name="Haridas S."/>
            <person name="Kuo A."/>
            <person name="Pangilinan J."/>
            <person name="Riley R."/>
            <person name="Labutti K."/>
            <person name="Andreopoulos B."/>
            <person name="Lipzen A."/>
            <person name="Chen C."/>
            <person name="Yanf M."/>
            <person name="Daum C."/>
            <person name="Ng V."/>
            <person name="Clum A."/>
            <person name="Steindorff A."/>
            <person name="Ohm R."/>
            <person name="Martin F."/>
            <person name="Silar P."/>
            <person name="Natvig D."/>
            <person name="Lalanne C."/>
            <person name="Gautier V."/>
            <person name="Ament-Velasquez S.L."/>
            <person name="Kruys A."/>
            <person name="Hutchinson M.I."/>
            <person name="Powell A.J."/>
            <person name="Barry K."/>
            <person name="Miller A.N."/>
            <person name="Grigoriev I.V."/>
            <person name="Debuchy R."/>
            <person name="Gladieux P."/>
            <person name="Thoren M.H."/>
            <person name="Johannesson H."/>
        </authorList>
    </citation>
    <scope>NUCLEOTIDE SEQUENCE</scope>
    <source>
        <strain evidence="11">CBS 333.67</strain>
    </source>
</reference>
<feature type="domain" description="Rieske" evidence="10">
    <location>
        <begin position="7"/>
        <end position="56"/>
    </location>
</feature>
<name>A0AAJ0GSD4_9PEZI</name>
<dbReference type="Gene3D" id="3.50.50.60">
    <property type="entry name" value="FAD/NAD(P)-binding domain"/>
    <property type="match status" value="2"/>
</dbReference>
<dbReference type="InterPro" id="IPR028202">
    <property type="entry name" value="Reductase_C"/>
</dbReference>
<comment type="cofactor">
    <cofactor evidence="1">
        <name>FAD</name>
        <dbReference type="ChEBI" id="CHEBI:57692"/>
    </cofactor>
</comment>
<dbReference type="AlphaFoldDB" id="A0AAJ0GSD4"/>
<evidence type="ECO:0000256" key="8">
    <source>
        <dbReference type="ARBA" id="ARBA00023004"/>
    </source>
</evidence>
<dbReference type="EMBL" id="JAUDZG010000004">
    <property type="protein sequence ID" value="KAK3305010.1"/>
    <property type="molecule type" value="Genomic_DNA"/>
</dbReference>
<dbReference type="InterPro" id="IPR036188">
    <property type="entry name" value="FAD/NAD-bd_sf"/>
</dbReference>
<dbReference type="Gene3D" id="3.30.390.30">
    <property type="match status" value="1"/>
</dbReference>
<dbReference type="SUPFAM" id="SSF48264">
    <property type="entry name" value="Cytochrome P450"/>
    <property type="match status" value="1"/>
</dbReference>
<dbReference type="InterPro" id="IPR001128">
    <property type="entry name" value="Cyt_P450"/>
</dbReference>
<dbReference type="InterPro" id="IPR023753">
    <property type="entry name" value="FAD/NAD-binding_dom"/>
</dbReference>
<dbReference type="GO" id="GO:0051537">
    <property type="term" value="F:2 iron, 2 sulfur cluster binding"/>
    <property type="evidence" value="ECO:0007669"/>
    <property type="project" value="UniProtKB-KW"/>
</dbReference>
<dbReference type="Gene3D" id="2.102.10.10">
    <property type="entry name" value="Rieske [2Fe-2S] iron-sulphur domain"/>
    <property type="match status" value="1"/>
</dbReference>
<keyword evidence="4" id="KW-0001">2Fe-2S</keyword>
<keyword evidence="9" id="KW-0411">Iron-sulfur</keyword>
<comment type="caution">
    <text evidence="11">The sequence shown here is derived from an EMBL/GenBank/DDBJ whole genome shotgun (WGS) entry which is preliminary data.</text>
</comment>
<evidence type="ECO:0000313" key="12">
    <source>
        <dbReference type="Proteomes" id="UP001273166"/>
    </source>
</evidence>
<dbReference type="Pfam" id="PF00067">
    <property type="entry name" value="p450"/>
    <property type="match status" value="1"/>
</dbReference>
<dbReference type="InterPro" id="IPR036396">
    <property type="entry name" value="Cyt_P450_sf"/>
</dbReference>
<keyword evidence="3" id="KW-0285">Flavoprotein</keyword>
<dbReference type="GO" id="GO:0016705">
    <property type="term" value="F:oxidoreductase activity, acting on paired donors, with incorporation or reduction of molecular oxygen"/>
    <property type="evidence" value="ECO:0007669"/>
    <property type="project" value="InterPro"/>
</dbReference>
<dbReference type="InterPro" id="IPR036922">
    <property type="entry name" value="Rieske_2Fe-2S_sf"/>
</dbReference>